<sequence>MAASQATTDPAVLAAASKCPYIQQVVQEVGDAQMVSNSLGPFLALASAARAASAGAGTAAETAPATGKTATGTTGTPGAAPTEFGTPDAPPTDAQAEAATEAATAL</sequence>
<proteinExistence type="predicted"/>
<evidence type="ECO:0000313" key="2">
    <source>
        <dbReference type="EMBL" id="CAK0782293.1"/>
    </source>
</evidence>
<name>A0AAV1I883_9CHLO</name>
<dbReference type="Proteomes" id="UP001314263">
    <property type="component" value="Unassembled WGS sequence"/>
</dbReference>
<gene>
    <name evidence="2" type="ORF">CVIRNUC_005621</name>
</gene>
<feature type="region of interest" description="Disordered" evidence="1">
    <location>
        <begin position="53"/>
        <end position="106"/>
    </location>
</feature>
<protein>
    <submittedName>
        <fullName evidence="2">Uncharacterized protein</fullName>
    </submittedName>
</protein>
<reference evidence="2 3" key="1">
    <citation type="submission" date="2023-10" db="EMBL/GenBank/DDBJ databases">
        <authorList>
            <person name="Maclean D."/>
            <person name="Macfadyen A."/>
        </authorList>
    </citation>
    <scope>NUCLEOTIDE SEQUENCE [LARGE SCALE GENOMIC DNA]</scope>
</reference>
<keyword evidence="3" id="KW-1185">Reference proteome</keyword>
<organism evidence="2 3">
    <name type="scientific">Coccomyxa viridis</name>
    <dbReference type="NCBI Taxonomy" id="1274662"/>
    <lineage>
        <taxon>Eukaryota</taxon>
        <taxon>Viridiplantae</taxon>
        <taxon>Chlorophyta</taxon>
        <taxon>core chlorophytes</taxon>
        <taxon>Trebouxiophyceae</taxon>
        <taxon>Trebouxiophyceae incertae sedis</taxon>
        <taxon>Coccomyxaceae</taxon>
        <taxon>Coccomyxa</taxon>
    </lineage>
</organism>
<accession>A0AAV1I883</accession>
<evidence type="ECO:0000313" key="3">
    <source>
        <dbReference type="Proteomes" id="UP001314263"/>
    </source>
</evidence>
<dbReference type="AlphaFoldDB" id="A0AAV1I883"/>
<dbReference type="EMBL" id="CAUYUE010000007">
    <property type="protein sequence ID" value="CAK0782293.1"/>
    <property type="molecule type" value="Genomic_DNA"/>
</dbReference>
<evidence type="ECO:0000256" key="1">
    <source>
        <dbReference type="SAM" id="MobiDB-lite"/>
    </source>
</evidence>
<comment type="caution">
    <text evidence="2">The sequence shown here is derived from an EMBL/GenBank/DDBJ whole genome shotgun (WGS) entry which is preliminary data.</text>
</comment>